<dbReference type="SUPFAM" id="SSF52833">
    <property type="entry name" value="Thioredoxin-like"/>
    <property type="match status" value="1"/>
</dbReference>
<evidence type="ECO:0000256" key="1">
    <source>
        <dbReference type="ARBA" id="ARBA00010643"/>
    </source>
</evidence>
<evidence type="ECO:0000256" key="4">
    <source>
        <dbReference type="ARBA" id="ARBA00023004"/>
    </source>
</evidence>
<dbReference type="GO" id="GO:0016491">
    <property type="term" value="F:oxidoreductase activity"/>
    <property type="evidence" value="ECO:0007669"/>
    <property type="project" value="InterPro"/>
</dbReference>
<dbReference type="OMA" id="IQSEHHW"/>
<comment type="caution">
    <text evidence="8">The sequence shown here is derived from an EMBL/GenBank/DDBJ whole genome shotgun (WGS) entry which is preliminary data.</text>
</comment>
<evidence type="ECO:0000256" key="7">
    <source>
        <dbReference type="PIRSR" id="PIRSR000216-1"/>
    </source>
</evidence>
<keyword evidence="3 7" id="KW-0479">Metal-binding</keyword>
<dbReference type="InterPro" id="IPR002023">
    <property type="entry name" value="NuoE-like"/>
</dbReference>
<feature type="binding site" evidence="7">
    <location>
        <position position="87"/>
    </location>
    <ligand>
        <name>[2Fe-2S] cluster</name>
        <dbReference type="ChEBI" id="CHEBI:190135"/>
    </ligand>
</feature>
<comment type="similarity">
    <text evidence="1">Belongs to the complex I 24 kDa subunit family.</text>
</comment>
<dbReference type="InterPro" id="IPR036249">
    <property type="entry name" value="Thioredoxin-like_sf"/>
</dbReference>
<dbReference type="GO" id="GO:0046872">
    <property type="term" value="F:metal ion binding"/>
    <property type="evidence" value="ECO:0007669"/>
    <property type="project" value="UniProtKB-KW"/>
</dbReference>
<feature type="binding site" evidence="7">
    <location>
        <position position="128"/>
    </location>
    <ligand>
        <name>[2Fe-2S] cluster</name>
        <dbReference type="ChEBI" id="CHEBI:190135"/>
    </ligand>
</feature>
<evidence type="ECO:0000256" key="3">
    <source>
        <dbReference type="ARBA" id="ARBA00022723"/>
    </source>
</evidence>
<comment type="cofactor">
    <cofactor evidence="6">
        <name>[2Fe-2S] cluster</name>
        <dbReference type="ChEBI" id="CHEBI:190135"/>
    </cofactor>
</comment>
<dbReference type="PIRSF" id="PIRSF000216">
    <property type="entry name" value="NADH_DH_24kDa"/>
    <property type="match status" value="1"/>
</dbReference>
<organism evidence="8 9">
    <name type="scientific">Finegoldia magna</name>
    <name type="common">Peptostreptococcus magnus</name>
    <dbReference type="NCBI Taxonomy" id="1260"/>
    <lineage>
        <taxon>Bacteria</taxon>
        <taxon>Bacillati</taxon>
        <taxon>Bacillota</taxon>
        <taxon>Tissierellia</taxon>
        <taxon>Tissierellales</taxon>
        <taxon>Peptoniphilaceae</taxon>
        <taxon>Finegoldia</taxon>
    </lineage>
</organism>
<evidence type="ECO:0000256" key="6">
    <source>
        <dbReference type="ARBA" id="ARBA00034078"/>
    </source>
</evidence>
<dbReference type="InterPro" id="IPR042128">
    <property type="entry name" value="NuoE_dom"/>
</dbReference>
<name>A0A133N0B1_FINMA</name>
<feature type="binding site" evidence="7">
    <location>
        <position position="92"/>
    </location>
    <ligand>
        <name>[2Fe-2S] cluster</name>
        <dbReference type="ChEBI" id="CHEBI:190135"/>
    </ligand>
</feature>
<keyword evidence="4 7" id="KW-0408">Iron</keyword>
<dbReference type="PANTHER" id="PTHR43342">
    <property type="entry name" value="NADH-QUINONE OXIDOREDUCTASE, E SUBUNIT"/>
    <property type="match status" value="1"/>
</dbReference>
<sequence length="161" mass="18013">MSFTFDLKEHAEQVEEFREFVRSKKDIKGPLMPVLQHAQDEFGYLPKEIITTISKILDIPLSEIYGVITFYAQFSLIPKGKYDIQVCEGTACYVKGAQRVSEKLQEILKIPAGSTTEDQKFSITPCRCVGLCALAPVIVINGDVYGKVAVNELESIVSKYN</sequence>
<dbReference type="EMBL" id="NDYI01000017">
    <property type="protein sequence ID" value="OXZ37218.1"/>
    <property type="molecule type" value="Genomic_DNA"/>
</dbReference>
<dbReference type="GO" id="GO:0051537">
    <property type="term" value="F:2 iron, 2 sulfur cluster binding"/>
    <property type="evidence" value="ECO:0007669"/>
    <property type="project" value="UniProtKB-KW"/>
</dbReference>
<gene>
    <name evidence="8" type="ORF">B9N56_05835</name>
</gene>
<feature type="binding site" evidence="7">
    <location>
        <position position="132"/>
    </location>
    <ligand>
        <name>[2Fe-2S] cluster</name>
        <dbReference type="ChEBI" id="CHEBI:190135"/>
    </ligand>
</feature>
<dbReference type="InterPro" id="IPR028431">
    <property type="entry name" value="NADP_DH_HndA-like"/>
</dbReference>
<dbReference type="Gene3D" id="1.10.10.1590">
    <property type="entry name" value="NADH-quinone oxidoreductase subunit E"/>
    <property type="match status" value="1"/>
</dbReference>
<proteinExistence type="inferred from homology"/>
<protein>
    <submittedName>
        <fullName evidence="8">NAD(P)H-dependent oxidoreductase subunit E</fullName>
    </submittedName>
</protein>
<dbReference type="Gene3D" id="3.40.30.10">
    <property type="entry name" value="Glutaredoxin"/>
    <property type="match status" value="1"/>
</dbReference>
<evidence type="ECO:0000256" key="5">
    <source>
        <dbReference type="ARBA" id="ARBA00023014"/>
    </source>
</evidence>
<evidence type="ECO:0000256" key="2">
    <source>
        <dbReference type="ARBA" id="ARBA00022714"/>
    </source>
</evidence>
<dbReference type="Pfam" id="PF01257">
    <property type="entry name" value="2Fe-2S_thioredx"/>
    <property type="match status" value="1"/>
</dbReference>
<dbReference type="InterPro" id="IPR041921">
    <property type="entry name" value="NuoE_N"/>
</dbReference>
<dbReference type="AlphaFoldDB" id="A0A133N0B1"/>
<keyword evidence="5 7" id="KW-0411">Iron-sulfur</keyword>
<evidence type="ECO:0000313" key="9">
    <source>
        <dbReference type="Proteomes" id="UP000215361"/>
    </source>
</evidence>
<dbReference type="Proteomes" id="UP000215361">
    <property type="component" value="Unassembled WGS sequence"/>
</dbReference>
<dbReference type="PANTHER" id="PTHR43342:SF1">
    <property type="entry name" value="BIFURCATING [FEFE] HYDROGENASE GAMMA SUBUNIT"/>
    <property type="match status" value="1"/>
</dbReference>
<comment type="cofactor">
    <cofactor evidence="7">
        <name>[2Fe-2S] cluster</name>
        <dbReference type="ChEBI" id="CHEBI:190135"/>
    </cofactor>
    <text evidence="7">Binds 1 [2Fe-2S] cluster.</text>
</comment>
<accession>A0A133N0B1</accession>
<reference evidence="9" key="1">
    <citation type="submission" date="2017-04" db="EMBL/GenBank/DDBJ databases">
        <title>Finegoldia magna isolated from orthopedic joint implant-associated infections.</title>
        <authorList>
            <person name="Bjorklund S."/>
            <person name="Bruggemann H."/>
            <person name="Jensen A."/>
            <person name="Hellmark B."/>
            <person name="Soderquist B."/>
        </authorList>
    </citation>
    <scope>NUCLEOTIDE SEQUENCE [LARGE SCALE GENOMIC DNA]</scope>
    <source>
        <strain evidence="9">08T492</strain>
    </source>
</reference>
<keyword evidence="2 7" id="KW-0001">2Fe-2S</keyword>
<dbReference type="CDD" id="cd03064">
    <property type="entry name" value="TRX_Fd_NuoE"/>
    <property type="match status" value="1"/>
</dbReference>
<dbReference type="RefSeq" id="WP_002837203.1">
    <property type="nucleotide sequence ID" value="NZ_CABKMR010000001.1"/>
</dbReference>
<evidence type="ECO:0000313" key="8">
    <source>
        <dbReference type="EMBL" id="OXZ37218.1"/>
    </source>
</evidence>